<name>A0A7G9Y7U5_9EURY</name>
<organism evidence="1">
    <name type="scientific">Candidatus Methanogaster sp. ANME-2c ERB4</name>
    <dbReference type="NCBI Taxonomy" id="2759911"/>
    <lineage>
        <taxon>Archaea</taxon>
        <taxon>Methanobacteriati</taxon>
        <taxon>Methanobacteriota</taxon>
        <taxon>Stenosarchaea group</taxon>
        <taxon>Methanomicrobia</taxon>
        <taxon>Methanosarcinales</taxon>
        <taxon>ANME-2 cluster</taxon>
        <taxon>Candidatus Methanogasteraceae</taxon>
        <taxon>Candidatus Methanogaster</taxon>
    </lineage>
</organism>
<sequence>MSFSGETCWLSLTQMADLFQRDKSVSFRRIKNVFEEGERTKTLKELGGFLKVWGYLGWET</sequence>
<proteinExistence type="predicted"/>
<gene>
    <name evidence="2" type="ORF">PKNMIGIB_00008</name>
    <name evidence="1" type="ORF">PNOGMPBD_00002</name>
</gene>
<dbReference type="EMBL" id="MT631020">
    <property type="protein sequence ID" value="QNO44826.1"/>
    <property type="molecule type" value="Genomic_DNA"/>
</dbReference>
<reference evidence="1" key="1">
    <citation type="submission" date="2020-06" db="EMBL/GenBank/DDBJ databases">
        <title>Unique genomic features of the anaerobic methanotrophic archaea.</title>
        <authorList>
            <person name="Chadwick G.L."/>
            <person name="Skennerton C.T."/>
            <person name="Laso-Perez R."/>
            <person name="Leu A.O."/>
            <person name="Speth D.R."/>
            <person name="Yu H."/>
            <person name="Morgan-Lang C."/>
            <person name="Hatzenpichler R."/>
            <person name="Goudeau D."/>
            <person name="Malmstrom R."/>
            <person name="Brazelton W.J."/>
            <person name="Woyke T."/>
            <person name="Hallam S.J."/>
            <person name="Tyson G.W."/>
            <person name="Wegener G."/>
            <person name="Boetius A."/>
            <person name="Orphan V."/>
        </authorList>
    </citation>
    <scope>NUCLEOTIDE SEQUENCE</scope>
</reference>
<evidence type="ECO:0000313" key="2">
    <source>
        <dbReference type="EMBL" id="QNO44826.1"/>
    </source>
</evidence>
<dbReference type="AlphaFoldDB" id="A0A7G9Y7U5"/>
<accession>A0A7G9Y7U5</accession>
<dbReference type="EMBL" id="MT630904">
    <property type="protein sequence ID" value="QNO44079.1"/>
    <property type="molecule type" value="Genomic_DNA"/>
</dbReference>
<evidence type="ECO:0000313" key="1">
    <source>
        <dbReference type="EMBL" id="QNO44079.1"/>
    </source>
</evidence>
<protein>
    <submittedName>
        <fullName evidence="1">Uncharacterized protein</fullName>
    </submittedName>
</protein>